<dbReference type="GO" id="GO:0005524">
    <property type="term" value="F:ATP binding"/>
    <property type="evidence" value="ECO:0007669"/>
    <property type="project" value="UniProtKB-KW"/>
</dbReference>
<evidence type="ECO:0000313" key="4">
    <source>
        <dbReference type="EMBL" id="RYQ28800.1"/>
    </source>
</evidence>
<dbReference type="InterPro" id="IPR036597">
    <property type="entry name" value="Fido-like_dom_sf"/>
</dbReference>
<dbReference type="InterPro" id="IPR003812">
    <property type="entry name" value="Fido"/>
</dbReference>
<dbReference type="PROSITE" id="PS51459">
    <property type="entry name" value="FIDO"/>
    <property type="match status" value="1"/>
</dbReference>
<accession>A0A4Q5AGW7</accession>
<keyword evidence="2" id="KW-0067">ATP-binding</keyword>
<dbReference type="Pfam" id="PF02661">
    <property type="entry name" value="Fic"/>
    <property type="match status" value="1"/>
</dbReference>
<proteinExistence type="predicted"/>
<dbReference type="PANTHER" id="PTHR13504:SF38">
    <property type="entry name" value="FIDO DOMAIN-CONTAINING PROTEIN"/>
    <property type="match status" value="1"/>
</dbReference>
<reference evidence="4 5" key="1">
    <citation type="submission" date="2018-12" db="EMBL/GenBank/DDBJ databases">
        <title>Unveiling genomic diversity among members of the Bifidobacterium pseudolongum species, a widely distributed gut commensal of the animal kingdom.</title>
        <authorList>
            <person name="Lugli G.A."/>
            <person name="Duranti S."/>
            <person name="Albert K."/>
            <person name="Mancabelli L."/>
            <person name="Napoli S."/>
            <person name="Viappiani A."/>
            <person name="Anzalone R."/>
            <person name="Longhi G."/>
            <person name="Milani C."/>
            <person name="Turroni F."/>
            <person name="Alessandri G."/>
            <person name="Sela D.A."/>
            <person name="Van Sinderen D."/>
            <person name="Ventura M."/>
        </authorList>
    </citation>
    <scope>NUCLEOTIDE SEQUENCE [LARGE SCALE GENOMIC DNA]</scope>
    <source>
        <strain evidence="4 5">2017B</strain>
    </source>
</reference>
<dbReference type="PANTHER" id="PTHR13504">
    <property type="entry name" value="FIDO DOMAIN-CONTAINING PROTEIN DDB_G0283145"/>
    <property type="match status" value="1"/>
</dbReference>
<dbReference type="SUPFAM" id="SSF140931">
    <property type="entry name" value="Fic-like"/>
    <property type="match status" value="1"/>
</dbReference>
<feature type="binding site" evidence="2">
    <location>
        <begin position="34"/>
        <end position="41"/>
    </location>
    <ligand>
        <name>ATP</name>
        <dbReference type="ChEBI" id="CHEBI:30616"/>
    </ligand>
</feature>
<organism evidence="4 5">
    <name type="scientific">Bifidobacterium pseudolongum subsp. globosum</name>
    <dbReference type="NCBI Taxonomy" id="1690"/>
    <lineage>
        <taxon>Bacteria</taxon>
        <taxon>Bacillati</taxon>
        <taxon>Actinomycetota</taxon>
        <taxon>Actinomycetes</taxon>
        <taxon>Bifidobacteriales</taxon>
        <taxon>Bifidobacteriaceae</taxon>
        <taxon>Bifidobacterium</taxon>
    </lineage>
</organism>
<dbReference type="InterPro" id="IPR040198">
    <property type="entry name" value="Fido_containing"/>
</dbReference>
<evidence type="ECO:0000259" key="3">
    <source>
        <dbReference type="PROSITE" id="PS51459"/>
    </source>
</evidence>
<gene>
    <name evidence="4" type="ORF">PG2017B_1884</name>
</gene>
<feature type="active site" evidence="1">
    <location>
        <position position="30"/>
    </location>
</feature>
<evidence type="ECO:0000256" key="2">
    <source>
        <dbReference type="PIRSR" id="PIRSR640198-2"/>
    </source>
</evidence>
<dbReference type="AlphaFoldDB" id="A0A4Q5AGW7"/>
<keyword evidence="2" id="KW-0547">Nucleotide-binding</keyword>
<evidence type="ECO:0000313" key="5">
    <source>
        <dbReference type="Proteomes" id="UP000291920"/>
    </source>
</evidence>
<evidence type="ECO:0000256" key="1">
    <source>
        <dbReference type="PIRSR" id="PIRSR640198-1"/>
    </source>
</evidence>
<dbReference type="Proteomes" id="UP000291920">
    <property type="component" value="Unassembled WGS sequence"/>
</dbReference>
<feature type="domain" description="Fido" evidence="3">
    <location>
        <begin position="1"/>
        <end position="93"/>
    </location>
</feature>
<sequence>MADLVLFLQRDDIPALLQCALAHAQFETIHPFADGNGRTGRALIHAILRNKGLASHIVPPVSAGLLHETDQYFAALTAFREGDAAPLVSVFTQACQFAASSGMELITQLEAQLTYKAAPCRSA</sequence>
<protein>
    <submittedName>
        <fullName evidence="4">Filamentation induced by cAMP protein fic</fullName>
    </submittedName>
</protein>
<dbReference type="EMBL" id="RYUT01000010">
    <property type="protein sequence ID" value="RYQ28800.1"/>
    <property type="molecule type" value="Genomic_DNA"/>
</dbReference>
<comment type="caution">
    <text evidence="4">The sequence shown here is derived from an EMBL/GenBank/DDBJ whole genome shotgun (WGS) entry which is preliminary data.</text>
</comment>
<dbReference type="Gene3D" id="1.10.3290.10">
    <property type="entry name" value="Fido-like domain"/>
    <property type="match status" value="1"/>
</dbReference>
<name>A0A4Q5AGW7_9BIFI</name>